<keyword evidence="3" id="KW-1003">Cell membrane</keyword>
<dbReference type="PANTHER" id="PTHR48063">
    <property type="entry name" value="LRR RECEPTOR-LIKE KINASE"/>
    <property type="match status" value="1"/>
</dbReference>
<evidence type="ECO:0000313" key="15">
    <source>
        <dbReference type="RefSeq" id="XP_039138146.1"/>
    </source>
</evidence>
<dbReference type="InterPro" id="IPR003591">
    <property type="entry name" value="Leu-rich_rpt_typical-subtyp"/>
</dbReference>
<evidence type="ECO:0000313" key="14">
    <source>
        <dbReference type="Proteomes" id="UP001515500"/>
    </source>
</evidence>
<dbReference type="InterPro" id="IPR013210">
    <property type="entry name" value="LRR_N_plant-typ"/>
</dbReference>
<comment type="subcellular location">
    <subcellularLocation>
        <location evidence="1">Cell membrane</location>
        <topology evidence="1">Single-pass type I membrane protein</topology>
    </subcellularLocation>
</comment>
<feature type="region of interest" description="Disordered" evidence="11">
    <location>
        <begin position="1086"/>
        <end position="1106"/>
    </location>
</feature>
<dbReference type="AlphaFoldDB" id="A0AB40CDZ2"/>
<dbReference type="Pfam" id="PF08263">
    <property type="entry name" value="LRRNT_2"/>
    <property type="match status" value="1"/>
</dbReference>
<evidence type="ECO:0000256" key="8">
    <source>
        <dbReference type="ARBA" id="ARBA00022989"/>
    </source>
</evidence>
<dbReference type="InterPro" id="IPR046956">
    <property type="entry name" value="RLP23-like"/>
</dbReference>
<accession>A0AB40CDZ2</accession>
<gene>
    <name evidence="15" type="primary">LOC120275589</name>
</gene>
<keyword evidence="7" id="KW-0677">Repeat</keyword>
<organism evidence="14 15">
    <name type="scientific">Dioscorea cayennensis subsp. rotundata</name>
    <name type="common">White Guinea yam</name>
    <name type="synonym">Dioscorea rotundata</name>
    <dbReference type="NCBI Taxonomy" id="55577"/>
    <lineage>
        <taxon>Eukaryota</taxon>
        <taxon>Viridiplantae</taxon>
        <taxon>Streptophyta</taxon>
        <taxon>Embryophyta</taxon>
        <taxon>Tracheophyta</taxon>
        <taxon>Spermatophyta</taxon>
        <taxon>Magnoliopsida</taxon>
        <taxon>Liliopsida</taxon>
        <taxon>Dioscoreales</taxon>
        <taxon>Dioscoreaceae</taxon>
        <taxon>Dioscorea</taxon>
    </lineage>
</organism>
<evidence type="ECO:0000256" key="12">
    <source>
        <dbReference type="SAM" id="Phobius"/>
    </source>
</evidence>
<dbReference type="Pfam" id="PF13855">
    <property type="entry name" value="LRR_8"/>
    <property type="match status" value="2"/>
</dbReference>
<keyword evidence="8 12" id="KW-1133">Transmembrane helix</keyword>
<sequence>MSPFGEVFGQAPPSLADYLTRTSLVGAVDDLLTDQSKLITTLHENLQLAQLRKQNQANSGWTNLDVCTGDLQQEGQKQDQVVEVCKEDERKALLDFKQGLHDPYGFLSSWTGNNCCTSWKGVQCSTRTGHVVQLDLHSQVPLYDYNDNPIRSQRLGGEIRPSLLGLRHLRYLDLSMNYFVGIHIPAFIGSFRSLQYLDLSYSGFSGAIPHQLGNLTNLSYLDLSDEIFGFGWRLHIVGSHWLSNLVSIRYLYLNGVDLSKAPNIIHSLNMLQWISEIRLSDCKLNLPLSLPRVNFTSLYLLDLADNNINSTIPFWLFELSRLQYLYMGDNRFSNLIPPTISNLTYLKTLSFKNNINSNNGCGIPKTLGDLCMLTTLDLSGNNVSVELSEFGETFSGCINMSLETLILSNANLFGHLPEWLGNLKSVKSIDLSFNSLYGPIPDYQLVPSLQELDLSYNTLNGTLPENLGQLFPKLILLSVRNNKLVGVVTETHFVDLTNIEYLDVSSNAFIFNISSNWVPPSSLEEILTGSCQMGPSFPTWVQKLENLFTISMFEAGISDVIPDWFWNFSLKLQIVDLSHNDIKGRLPHSLEHLNLSHVILSHNHFEGPIPLFPSTIEILKLENNSFSGIILACWNQSLQTKLTIVDLSYNSLSGDFPASICGGYSLDVLHLNNNNFSGELPLQLRNCQSLGILDLGYNKFNGSISTLLWDGLLHLEALRLRSNLLIGNIPPQLGNLNFLRVIDLAHNHFSGEIPITFGNLKAMKGFLDTSHDIDHFNTFEVEMKGRELWYGVEESSLPMAIDLSDNDLSGEIPKELTNLIGLRSLHLSKNHLTGKIPESISQLRWLESLDLSMNNLSGMIPESMALLTSLSDLNLSFNKFSGKIPSGGQFQTFINSSIYSNNSNLCGFPLDVKCHENKPSQSPTLQIGEEDVTEVDERKWLYLSMGIGFASGLWAFCSALILNKRWCFTYFQLLDNAFDWIYVVTVVNFNKIKTTCLIYSIVDEYVQEILHKEHFVELLDAPHVEEIASILTPTLEGFLWSKLMDYGRKVAVAIKVTFLEAYEQPSAGGEDKVKELNDEFCSELSLPSATKPASSPSPSTPPKHRSEIHELWAKVRQADLGCALDILARLVPYPVPSPSASTSPSSPHPPTNSAPSD</sequence>
<dbReference type="Gene3D" id="3.80.10.10">
    <property type="entry name" value="Ribonuclease Inhibitor"/>
    <property type="match status" value="5"/>
</dbReference>
<evidence type="ECO:0000256" key="10">
    <source>
        <dbReference type="ARBA" id="ARBA00023180"/>
    </source>
</evidence>
<evidence type="ECO:0000256" key="4">
    <source>
        <dbReference type="ARBA" id="ARBA00022614"/>
    </source>
</evidence>
<dbReference type="Pfam" id="PF00560">
    <property type="entry name" value="LRR_1"/>
    <property type="match status" value="8"/>
</dbReference>
<proteinExistence type="inferred from homology"/>
<evidence type="ECO:0000256" key="7">
    <source>
        <dbReference type="ARBA" id="ARBA00022737"/>
    </source>
</evidence>
<evidence type="ECO:0000256" key="6">
    <source>
        <dbReference type="ARBA" id="ARBA00022729"/>
    </source>
</evidence>
<evidence type="ECO:0000256" key="9">
    <source>
        <dbReference type="ARBA" id="ARBA00023136"/>
    </source>
</evidence>
<dbReference type="SUPFAM" id="SSF52058">
    <property type="entry name" value="L domain-like"/>
    <property type="match status" value="4"/>
</dbReference>
<evidence type="ECO:0000256" key="1">
    <source>
        <dbReference type="ARBA" id="ARBA00004251"/>
    </source>
</evidence>
<dbReference type="RefSeq" id="XP_039138146.1">
    <property type="nucleotide sequence ID" value="XM_039282212.1"/>
</dbReference>
<protein>
    <submittedName>
        <fullName evidence="15">Receptor-like protein EIX2</fullName>
    </submittedName>
</protein>
<dbReference type="Proteomes" id="UP001515500">
    <property type="component" value="Chromosome 14"/>
</dbReference>
<evidence type="ECO:0000256" key="11">
    <source>
        <dbReference type="SAM" id="MobiDB-lite"/>
    </source>
</evidence>
<dbReference type="InterPro" id="IPR001611">
    <property type="entry name" value="Leu-rich_rpt"/>
</dbReference>
<keyword evidence="14" id="KW-1185">Reference proteome</keyword>
<name>A0AB40CDZ2_DIOCR</name>
<dbReference type="SMART" id="SM00369">
    <property type="entry name" value="LRR_TYP"/>
    <property type="match status" value="7"/>
</dbReference>
<keyword evidence="9 12" id="KW-0472">Membrane</keyword>
<dbReference type="FunFam" id="3.80.10.10:FF:000111">
    <property type="entry name" value="LRR receptor-like serine/threonine-protein kinase ERECTA"/>
    <property type="match status" value="1"/>
</dbReference>
<feature type="transmembrane region" description="Helical" evidence="12">
    <location>
        <begin position="940"/>
        <end position="962"/>
    </location>
</feature>
<evidence type="ECO:0000256" key="5">
    <source>
        <dbReference type="ARBA" id="ARBA00022692"/>
    </source>
</evidence>
<dbReference type="InterPro" id="IPR032675">
    <property type="entry name" value="LRR_dom_sf"/>
</dbReference>
<keyword evidence="10" id="KW-0325">Glycoprotein</keyword>
<comment type="similarity">
    <text evidence="2">Belongs to the RLP family.</text>
</comment>
<feature type="domain" description="Leucine-rich repeat-containing N-terminal plant-type" evidence="13">
    <location>
        <begin position="87"/>
        <end position="125"/>
    </location>
</feature>
<evidence type="ECO:0000259" key="13">
    <source>
        <dbReference type="Pfam" id="PF08263"/>
    </source>
</evidence>
<keyword evidence="6" id="KW-0732">Signal</keyword>
<evidence type="ECO:0000256" key="2">
    <source>
        <dbReference type="ARBA" id="ARBA00009592"/>
    </source>
</evidence>
<dbReference type="GeneID" id="120275589"/>
<dbReference type="GO" id="GO:0005886">
    <property type="term" value="C:plasma membrane"/>
    <property type="evidence" value="ECO:0007669"/>
    <property type="project" value="UniProtKB-SubCell"/>
</dbReference>
<feature type="compositionally biased region" description="Low complexity" evidence="11">
    <location>
        <begin position="1086"/>
        <end position="1097"/>
    </location>
</feature>
<reference evidence="15" key="1">
    <citation type="submission" date="2025-08" db="UniProtKB">
        <authorList>
            <consortium name="RefSeq"/>
        </authorList>
    </citation>
    <scope>IDENTIFICATION</scope>
</reference>
<keyword evidence="5 12" id="KW-0812">Transmembrane</keyword>
<feature type="compositionally biased region" description="Pro residues" evidence="11">
    <location>
        <begin position="1146"/>
        <end position="1157"/>
    </location>
</feature>
<feature type="region of interest" description="Disordered" evidence="11">
    <location>
        <begin position="1135"/>
        <end position="1157"/>
    </location>
</feature>
<dbReference type="PANTHER" id="PTHR48063:SF90">
    <property type="entry name" value="OS11G0565920 PROTEIN"/>
    <property type="match status" value="1"/>
</dbReference>
<keyword evidence="4" id="KW-0433">Leucine-rich repeat</keyword>
<evidence type="ECO:0000256" key="3">
    <source>
        <dbReference type="ARBA" id="ARBA00022475"/>
    </source>
</evidence>
<dbReference type="FunFam" id="3.80.10.10:FF:000095">
    <property type="entry name" value="LRR receptor-like serine/threonine-protein kinase GSO1"/>
    <property type="match status" value="1"/>
</dbReference>
<dbReference type="Pfam" id="PF13516">
    <property type="entry name" value="LRR_6"/>
    <property type="match status" value="1"/>
</dbReference>